<evidence type="ECO:0000313" key="2">
    <source>
        <dbReference type="EMBL" id="JAP30125.1"/>
    </source>
</evidence>
<organism evidence="2">
    <name type="scientific">Solanum chacoense</name>
    <name type="common">Chaco potato</name>
    <dbReference type="NCBI Taxonomy" id="4108"/>
    <lineage>
        <taxon>Eukaryota</taxon>
        <taxon>Viridiplantae</taxon>
        <taxon>Streptophyta</taxon>
        <taxon>Embryophyta</taxon>
        <taxon>Tracheophyta</taxon>
        <taxon>Spermatophyta</taxon>
        <taxon>Magnoliopsida</taxon>
        <taxon>eudicotyledons</taxon>
        <taxon>Gunneridae</taxon>
        <taxon>Pentapetalae</taxon>
        <taxon>asterids</taxon>
        <taxon>lamiids</taxon>
        <taxon>Solanales</taxon>
        <taxon>Solanaceae</taxon>
        <taxon>Solanoideae</taxon>
        <taxon>Solaneae</taxon>
        <taxon>Solanum</taxon>
    </lineage>
</organism>
<keyword evidence="1" id="KW-0812">Transmembrane</keyword>
<dbReference type="AlphaFoldDB" id="A0A0V0IBX6"/>
<accession>A0A0V0IBX6</accession>
<name>A0A0V0IBX6_SOLCH</name>
<feature type="transmembrane region" description="Helical" evidence="1">
    <location>
        <begin position="33"/>
        <end position="51"/>
    </location>
</feature>
<feature type="transmembrane region" description="Helical" evidence="1">
    <location>
        <begin position="106"/>
        <end position="139"/>
    </location>
</feature>
<proteinExistence type="predicted"/>
<reference evidence="2" key="1">
    <citation type="submission" date="2015-12" db="EMBL/GenBank/DDBJ databases">
        <title>Gene expression during late stages of embryo sac development: a critical building block for successful pollen-pistil interactions.</title>
        <authorList>
            <person name="Liu Y."/>
            <person name="Joly V."/>
            <person name="Sabar M."/>
            <person name="Matton D.P."/>
        </authorList>
    </citation>
    <scope>NUCLEOTIDE SEQUENCE</scope>
</reference>
<dbReference type="EMBL" id="GEDG01008389">
    <property type="protein sequence ID" value="JAP30125.1"/>
    <property type="molecule type" value="Transcribed_RNA"/>
</dbReference>
<evidence type="ECO:0000256" key="1">
    <source>
        <dbReference type="SAM" id="Phobius"/>
    </source>
</evidence>
<sequence length="143" mass="16319">MASMIESAWAFLLANFSDFQLTSLGGFIVHESAFFLSGIPFILFERAGWFGKYKIQKKTNNTEAQQKCITRLLMFHFCVNLPILIVTYPLFKFMGMRSTLPLPSWYFLALCIPSLSCVMSTHIHCIPFSDLAILFLLFLESNA</sequence>
<keyword evidence="1" id="KW-0472">Membrane</keyword>
<keyword evidence="1" id="KW-1133">Transmembrane helix</keyword>
<protein>
    <submittedName>
        <fullName evidence="2">Putative ovule protein</fullName>
    </submittedName>
</protein>
<feature type="transmembrane region" description="Helical" evidence="1">
    <location>
        <begin position="72"/>
        <end position="91"/>
    </location>
</feature>